<comment type="caution">
    <text evidence="1">The sequence shown here is derived from an EMBL/GenBank/DDBJ whole genome shotgun (WGS) entry which is preliminary data.</text>
</comment>
<keyword evidence="2" id="KW-1185">Reference proteome</keyword>
<dbReference type="AlphaFoldDB" id="A0A2T0U0Z0"/>
<reference evidence="1 2" key="1">
    <citation type="submission" date="2018-03" db="EMBL/GenBank/DDBJ databases">
        <title>Genomic Encyclopedia of Type Strains, Phase III (KMG-III): the genomes of soil and plant-associated and newly described type strains.</title>
        <authorList>
            <person name="Whitman W."/>
        </authorList>
    </citation>
    <scope>NUCLEOTIDE SEQUENCE [LARGE SCALE GENOMIC DNA]</scope>
    <source>
        <strain evidence="1 2">CGMCC 1.9313</strain>
    </source>
</reference>
<name>A0A2T0U0Z0_9SPHI</name>
<accession>A0A2T0U0Z0</accession>
<dbReference type="RefSeq" id="WP_106293820.1">
    <property type="nucleotide sequence ID" value="NZ_PVTH01000007.1"/>
</dbReference>
<organism evidence="1 2">
    <name type="scientific">Arcticibacter pallidicorallinus</name>
    <dbReference type="NCBI Taxonomy" id="1259464"/>
    <lineage>
        <taxon>Bacteria</taxon>
        <taxon>Pseudomonadati</taxon>
        <taxon>Bacteroidota</taxon>
        <taxon>Sphingobacteriia</taxon>
        <taxon>Sphingobacteriales</taxon>
        <taxon>Sphingobacteriaceae</taxon>
        <taxon>Arcticibacter</taxon>
    </lineage>
</organism>
<dbReference type="Proteomes" id="UP000238034">
    <property type="component" value="Unassembled WGS sequence"/>
</dbReference>
<evidence type="ECO:0000313" key="1">
    <source>
        <dbReference type="EMBL" id="PRY51508.1"/>
    </source>
</evidence>
<evidence type="ECO:0000313" key="2">
    <source>
        <dbReference type="Proteomes" id="UP000238034"/>
    </source>
</evidence>
<protein>
    <submittedName>
        <fullName evidence="1">Uncharacterized protein</fullName>
    </submittedName>
</protein>
<proteinExistence type="predicted"/>
<gene>
    <name evidence="1" type="ORF">B0I27_10794</name>
</gene>
<dbReference type="EMBL" id="PVTH01000007">
    <property type="protein sequence ID" value="PRY51508.1"/>
    <property type="molecule type" value="Genomic_DNA"/>
</dbReference>
<sequence length="100" mass="11874">MEQLNLEQQRNTVCVLTVAHNDYDQHGDYLVAVFFQKPTRQELLKTLYGGKGINKEYYPNQHKLVGHILTGGGRTEEMEYQWYYLRELRHAEVYTGYNPY</sequence>